<dbReference type="RefSeq" id="WP_188765573.1">
    <property type="nucleotide sequence ID" value="NZ_BMKK01000003.1"/>
</dbReference>
<evidence type="ECO:0000256" key="1">
    <source>
        <dbReference type="ARBA" id="ARBA00005417"/>
    </source>
</evidence>
<dbReference type="Gene3D" id="3.40.50.300">
    <property type="entry name" value="P-loop containing nucleotide triphosphate hydrolases"/>
    <property type="match status" value="1"/>
</dbReference>
<evidence type="ECO:0000256" key="4">
    <source>
        <dbReference type="ARBA" id="ARBA00022840"/>
    </source>
</evidence>
<dbReference type="SMART" id="SM00382">
    <property type="entry name" value="AAA"/>
    <property type="match status" value="1"/>
</dbReference>
<dbReference type="PANTHER" id="PTHR43335">
    <property type="entry name" value="ABC TRANSPORTER, ATP-BINDING PROTEIN"/>
    <property type="match status" value="1"/>
</dbReference>
<keyword evidence="3" id="KW-0547">Nucleotide-binding</keyword>
<organism evidence="6 7">
    <name type="scientific">Emticicia aquatilis</name>
    <dbReference type="NCBI Taxonomy" id="1537369"/>
    <lineage>
        <taxon>Bacteria</taxon>
        <taxon>Pseudomonadati</taxon>
        <taxon>Bacteroidota</taxon>
        <taxon>Cytophagia</taxon>
        <taxon>Cytophagales</taxon>
        <taxon>Leadbetterellaceae</taxon>
        <taxon>Emticicia</taxon>
    </lineage>
</organism>
<evidence type="ECO:0000313" key="7">
    <source>
        <dbReference type="Proteomes" id="UP000609064"/>
    </source>
</evidence>
<protein>
    <submittedName>
        <fullName evidence="6">ABC transporter</fullName>
    </submittedName>
</protein>
<reference evidence="6" key="2">
    <citation type="submission" date="2020-09" db="EMBL/GenBank/DDBJ databases">
        <authorList>
            <person name="Sun Q."/>
            <person name="Zhou Y."/>
        </authorList>
    </citation>
    <scope>NUCLEOTIDE SEQUENCE</scope>
    <source>
        <strain evidence="6">CGMCC 1.15958</strain>
    </source>
</reference>
<dbReference type="InterPro" id="IPR027417">
    <property type="entry name" value="P-loop_NTPase"/>
</dbReference>
<dbReference type="PANTHER" id="PTHR43335:SF8">
    <property type="entry name" value="ABC TRANSPORTER, ATP-BINDING PROTEIN"/>
    <property type="match status" value="1"/>
</dbReference>
<keyword evidence="4" id="KW-0067">ATP-binding</keyword>
<dbReference type="EMBL" id="BMKK01000003">
    <property type="protein sequence ID" value="GGD52942.1"/>
    <property type="molecule type" value="Genomic_DNA"/>
</dbReference>
<proteinExistence type="inferred from homology"/>
<reference evidence="6" key="1">
    <citation type="journal article" date="2014" name="Int. J. Syst. Evol. Microbiol.">
        <title>Complete genome sequence of Corynebacterium casei LMG S-19264T (=DSM 44701T), isolated from a smear-ripened cheese.</title>
        <authorList>
            <consortium name="US DOE Joint Genome Institute (JGI-PGF)"/>
            <person name="Walter F."/>
            <person name="Albersmeier A."/>
            <person name="Kalinowski J."/>
            <person name="Ruckert C."/>
        </authorList>
    </citation>
    <scope>NUCLEOTIDE SEQUENCE</scope>
    <source>
        <strain evidence="6">CGMCC 1.15958</strain>
    </source>
</reference>
<dbReference type="InterPro" id="IPR017871">
    <property type="entry name" value="ABC_transporter-like_CS"/>
</dbReference>
<evidence type="ECO:0000256" key="2">
    <source>
        <dbReference type="ARBA" id="ARBA00022448"/>
    </source>
</evidence>
<dbReference type="PROSITE" id="PS50893">
    <property type="entry name" value="ABC_TRANSPORTER_2"/>
    <property type="match status" value="1"/>
</dbReference>
<dbReference type="Proteomes" id="UP000609064">
    <property type="component" value="Unassembled WGS sequence"/>
</dbReference>
<accession>A0A917DMX1</accession>
<dbReference type="AlphaFoldDB" id="A0A917DMX1"/>
<feature type="domain" description="ABC transporter" evidence="5">
    <location>
        <begin position="7"/>
        <end position="235"/>
    </location>
</feature>
<evidence type="ECO:0000313" key="6">
    <source>
        <dbReference type="EMBL" id="GGD52942.1"/>
    </source>
</evidence>
<keyword evidence="7" id="KW-1185">Reference proteome</keyword>
<dbReference type="GO" id="GO:0005524">
    <property type="term" value="F:ATP binding"/>
    <property type="evidence" value="ECO:0007669"/>
    <property type="project" value="UniProtKB-KW"/>
</dbReference>
<dbReference type="InterPro" id="IPR003593">
    <property type="entry name" value="AAA+_ATPase"/>
</dbReference>
<dbReference type="InterPro" id="IPR003439">
    <property type="entry name" value="ABC_transporter-like_ATP-bd"/>
</dbReference>
<comment type="similarity">
    <text evidence="1">Belongs to the ABC transporter superfamily.</text>
</comment>
<name>A0A917DMX1_9BACT</name>
<gene>
    <name evidence="6" type="primary">bcrA</name>
    <name evidence="6" type="ORF">GCM10011514_16350</name>
</gene>
<evidence type="ECO:0000259" key="5">
    <source>
        <dbReference type="PROSITE" id="PS50893"/>
    </source>
</evidence>
<keyword evidence="2" id="KW-0813">Transport</keyword>
<sequence length="304" mass="33705">MSNKAVLETFQISKQYGNNKALHDVNLRIEEGQIYGLIGLNGSGKSTFMRIVCGLISATEGHIELYGKSGSTDLQKQRSKLGQTIETPALYPEMTADENLMVQMTLAGISEKKKIKEVLRRVGLEDTGNKKAKNFSLGMKQRLALAISLITDPKFLILDEPTNGLDPVGIVETRDIIKNLAHEYGLTILLSSHLLDELSQIATHYGILHQGQLITQISADELLKSTNQYIKIITDNASASAEILNTAFSVKCEVLSDTEIRINEQSERIADFNKALIMSGQKVQHLSCNQHKLEDYFLNITQSN</sequence>
<dbReference type="SUPFAM" id="SSF52540">
    <property type="entry name" value="P-loop containing nucleoside triphosphate hydrolases"/>
    <property type="match status" value="1"/>
</dbReference>
<evidence type="ECO:0000256" key="3">
    <source>
        <dbReference type="ARBA" id="ARBA00022741"/>
    </source>
</evidence>
<dbReference type="Pfam" id="PF00005">
    <property type="entry name" value="ABC_tran"/>
    <property type="match status" value="1"/>
</dbReference>
<dbReference type="GO" id="GO:0016887">
    <property type="term" value="F:ATP hydrolysis activity"/>
    <property type="evidence" value="ECO:0007669"/>
    <property type="project" value="InterPro"/>
</dbReference>
<comment type="caution">
    <text evidence="6">The sequence shown here is derived from an EMBL/GenBank/DDBJ whole genome shotgun (WGS) entry which is preliminary data.</text>
</comment>
<dbReference type="PROSITE" id="PS00211">
    <property type="entry name" value="ABC_TRANSPORTER_1"/>
    <property type="match status" value="1"/>
</dbReference>